<evidence type="ECO:0000256" key="1">
    <source>
        <dbReference type="SAM" id="SignalP"/>
    </source>
</evidence>
<sequence length="105" mass="11699">MNKCVLTLVLAVFVAGKAKGFQKSADTDRVSQKNEPQPAQAYKIMEERRNTDFDIVKTDILEELNRKTDTESLIITEDMNSASMDHVHEENIAASIGGVENTMLV</sequence>
<feature type="signal peptide" evidence="1">
    <location>
        <begin position="1"/>
        <end position="20"/>
    </location>
</feature>
<organism evidence="2 3">
    <name type="scientific">Zancudomyces culisetae</name>
    <name type="common">Gut fungus</name>
    <name type="synonym">Smittium culisetae</name>
    <dbReference type="NCBI Taxonomy" id="1213189"/>
    <lineage>
        <taxon>Eukaryota</taxon>
        <taxon>Fungi</taxon>
        <taxon>Fungi incertae sedis</taxon>
        <taxon>Zoopagomycota</taxon>
        <taxon>Kickxellomycotina</taxon>
        <taxon>Harpellomycetes</taxon>
        <taxon>Harpellales</taxon>
        <taxon>Legeriomycetaceae</taxon>
        <taxon>Zancudomyces</taxon>
    </lineage>
</organism>
<evidence type="ECO:0000313" key="3">
    <source>
        <dbReference type="Proteomes" id="UP000188320"/>
    </source>
</evidence>
<reference evidence="3" key="1">
    <citation type="submission" date="2017-01" db="EMBL/GenBank/DDBJ databases">
        <authorList>
            <person name="Wang Y."/>
            <person name="White M."/>
            <person name="Kvist S."/>
            <person name="Moncalvo J.-M."/>
        </authorList>
    </citation>
    <scope>NUCLEOTIDE SEQUENCE [LARGE SCALE GENOMIC DNA]</scope>
    <source>
        <strain evidence="3">COL-18-3</strain>
    </source>
</reference>
<comment type="caution">
    <text evidence="2">The sequence shown here is derived from an EMBL/GenBank/DDBJ whole genome shotgun (WGS) entry which is preliminary data.</text>
</comment>
<accession>A0A1R1PWJ2</accession>
<proteinExistence type="predicted"/>
<evidence type="ECO:0000313" key="2">
    <source>
        <dbReference type="EMBL" id="OMH85350.1"/>
    </source>
</evidence>
<name>A0A1R1PWJ2_ZANCU</name>
<dbReference type="EMBL" id="LSSK01000093">
    <property type="protein sequence ID" value="OMH85350.1"/>
    <property type="molecule type" value="Genomic_DNA"/>
</dbReference>
<dbReference type="Proteomes" id="UP000188320">
    <property type="component" value="Unassembled WGS sequence"/>
</dbReference>
<keyword evidence="1" id="KW-0732">Signal</keyword>
<keyword evidence="3" id="KW-1185">Reference proteome</keyword>
<dbReference type="AlphaFoldDB" id="A0A1R1PWJ2"/>
<gene>
    <name evidence="2" type="ORF">AX774_g1105</name>
</gene>
<feature type="chain" id="PRO_5010287126" evidence="1">
    <location>
        <begin position="21"/>
        <end position="105"/>
    </location>
</feature>
<protein>
    <submittedName>
        <fullName evidence="2">Uncharacterized protein</fullName>
    </submittedName>
</protein>